<dbReference type="PANTHER" id="PTHR43255:SF2">
    <property type="entry name" value="HETERODISULFIDE REDUCTASE RELATED PROTEIN"/>
    <property type="match status" value="1"/>
</dbReference>
<sequence length="238" mass="26601">MSILNKIFKGNTLYYPGCLSKFVAKELVGNYKAILRDNGVDFIELADLEVCCGSPALKAGYADDFKELAQKNLKIFKDHSVGKIITHCPACFMIFKKEYPKVLGSEWNIEVEHTTETLSKIKKIARRKDIGNQEITYHDPCHLGREMGVFEEPRKILRDLGCEIKEMELNCNQSFCCGGGGGVQSNEPNVANKIAKDRIAMAKKTGAKTLVTPCPLCYLNLKNNAEGEIEVKEFSELI</sequence>
<dbReference type="GO" id="GO:0016491">
    <property type="term" value="F:oxidoreductase activity"/>
    <property type="evidence" value="ECO:0007669"/>
    <property type="project" value="UniProtKB-ARBA"/>
</dbReference>
<evidence type="ECO:0000313" key="2">
    <source>
        <dbReference type="EMBL" id="OGF20519.1"/>
    </source>
</evidence>
<reference evidence="2 3" key="1">
    <citation type="journal article" date="2016" name="Nat. Commun.">
        <title>Thousands of microbial genomes shed light on interconnected biogeochemical processes in an aquifer system.</title>
        <authorList>
            <person name="Anantharaman K."/>
            <person name="Brown C.T."/>
            <person name="Hug L.A."/>
            <person name="Sharon I."/>
            <person name="Castelle C.J."/>
            <person name="Probst A.J."/>
            <person name="Thomas B.C."/>
            <person name="Singh A."/>
            <person name="Wilkins M.J."/>
            <person name="Karaoz U."/>
            <person name="Brodie E.L."/>
            <person name="Williams K.H."/>
            <person name="Hubbard S.S."/>
            <person name="Banfield J.F."/>
        </authorList>
    </citation>
    <scope>NUCLEOTIDE SEQUENCE [LARGE SCALE GENOMIC DNA]</scope>
</reference>
<name>A0A1F5S1H7_9BACT</name>
<dbReference type="Pfam" id="PF02754">
    <property type="entry name" value="CCG"/>
    <property type="match status" value="2"/>
</dbReference>
<dbReference type="EMBL" id="MFGA01000023">
    <property type="protein sequence ID" value="OGF20519.1"/>
    <property type="molecule type" value="Genomic_DNA"/>
</dbReference>
<dbReference type="GO" id="GO:0005886">
    <property type="term" value="C:plasma membrane"/>
    <property type="evidence" value="ECO:0007669"/>
    <property type="project" value="TreeGrafter"/>
</dbReference>
<dbReference type="InterPro" id="IPR051460">
    <property type="entry name" value="HdrC_iron-sulfur_subunit"/>
</dbReference>
<proteinExistence type="predicted"/>
<dbReference type="PANTHER" id="PTHR43255">
    <property type="entry name" value="IRON-SULFUR-BINDING OXIDOREDUCTASE FADF-RELATED-RELATED"/>
    <property type="match status" value="1"/>
</dbReference>
<feature type="domain" description="Cysteine-rich" evidence="1">
    <location>
        <begin position="135"/>
        <end position="222"/>
    </location>
</feature>
<dbReference type="AlphaFoldDB" id="A0A1F5S1H7"/>
<dbReference type="InterPro" id="IPR004017">
    <property type="entry name" value="Cys_rich_dom"/>
</dbReference>
<evidence type="ECO:0000313" key="3">
    <source>
        <dbReference type="Proteomes" id="UP000177407"/>
    </source>
</evidence>
<gene>
    <name evidence="2" type="ORF">A2257_04125</name>
</gene>
<comment type="caution">
    <text evidence="2">The sequence shown here is derived from an EMBL/GenBank/DDBJ whole genome shotgun (WGS) entry which is preliminary data.</text>
</comment>
<organism evidence="2 3">
    <name type="scientific">Candidatus Falkowbacteria bacterium RIFOXYA2_FULL_38_12</name>
    <dbReference type="NCBI Taxonomy" id="1797993"/>
    <lineage>
        <taxon>Bacteria</taxon>
        <taxon>Candidatus Falkowiibacteriota</taxon>
    </lineage>
</organism>
<dbReference type="Proteomes" id="UP000177407">
    <property type="component" value="Unassembled WGS sequence"/>
</dbReference>
<protein>
    <recommendedName>
        <fullName evidence="1">Cysteine-rich domain-containing protein</fullName>
    </recommendedName>
</protein>
<evidence type="ECO:0000259" key="1">
    <source>
        <dbReference type="Pfam" id="PF02754"/>
    </source>
</evidence>
<feature type="domain" description="Cysteine-rich" evidence="1">
    <location>
        <begin position="13"/>
        <end position="95"/>
    </location>
</feature>
<accession>A0A1F5S1H7</accession>